<dbReference type="Pfam" id="PF12833">
    <property type="entry name" value="HTH_18"/>
    <property type="match status" value="1"/>
</dbReference>
<protein>
    <submittedName>
        <fullName evidence="5">Helix-turn-helix domain-containing protein</fullName>
    </submittedName>
</protein>
<dbReference type="PANTHER" id="PTHR46796:SF15">
    <property type="entry name" value="BLL1074 PROTEIN"/>
    <property type="match status" value="1"/>
</dbReference>
<gene>
    <name evidence="5" type="ORF">RM445_17400</name>
</gene>
<dbReference type="Gene3D" id="1.10.10.60">
    <property type="entry name" value="Homeodomain-like"/>
    <property type="match status" value="1"/>
</dbReference>
<sequence>MGYREHPVPARWRGLAECLWTSTPPDAPEVIDVLPDGCMDLVWSGADLFVAGPDTAPHPYERTAGRAATGLRFHPGVLPALLDVPADALRDARVPLDVLHPALARRGVAAMDAGAPAPQVLTALAARLPGAAPDPGLRAAAVRLARGGSAAETADDLGWTTRTLHRRCLAAFGYGPSVLRRVLRFRRAVALLQAGVTPAEVAARAGYADQPHLSRDVRAFAGVSPTRITVSRPG</sequence>
<evidence type="ECO:0000256" key="3">
    <source>
        <dbReference type="ARBA" id="ARBA00023163"/>
    </source>
</evidence>
<evidence type="ECO:0000313" key="6">
    <source>
        <dbReference type="Proteomes" id="UP001183202"/>
    </source>
</evidence>
<keyword evidence="2" id="KW-0238">DNA-binding</keyword>
<evidence type="ECO:0000256" key="2">
    <source>
        <dbReference type="ARBA" id="ARBA00023125"/>
    </source>
</evidence>
<comment type="caution">
    <text evidence="5">The sequence shown here is derived from an EMBL/GenBank/DDBJ whole genome shotgun (WGS) entry which is preliminary data.</text>
</comment>
<keyword evidence="6" id="KW-1185">Reference proteome</keyword>
<dbReference type="PANTHER" id="PTHR46796">
    <property type="entry name" value="HTH-TYPE TRANSCRIPTIONAL ACTIVATOR RHAS-RELATED"/>
    <property type="match status" value="1"/>
</dbReference>
<dbReference type="RefSeq" id="WP_311557559.1">
    <property type="nucleotide sequence ID" value="NZ_JAVREJ010000012.1"/>
</dbReference>
<feature type="domain" description="HTH araC/xylS-type" evidence="4">
    <location>
        <begin position="134"/>
        <end position="231"/>
    </location>
</feature>
<evidence type="ECO:0000313" key="5">
    <source>
        <dbReference type="EMBL" id="MDT0351308.1"/>
    </source>
</evidence>
<organism evidence="5 6">
    <name type="scientific">Pseudonocardia charpentierae</name>
    <dbReference type="NCBI Taxonomy" id="3075545"/>
    <lineage>
        <taxon>Bacteria</taxon>
        <taxon>Bacillati</taxon>
        <taxon>Actinomycetota</taxon>
        <taxon>Actinomycetes</taxon>
        <taxon>Pseudonocardiales</taxon>
        <taxon>Pseudonocardiaceae</taxon>
        <taxon>Pseudonocardia</taxon>
    </lineage>
</organism>
<evidence type="ECO:0000259" key="4">
    <source>
        <dbReference type="PROSITE" id="PS01124"/>
    </source>
</evidence>
<dbReference type="SMART" id="SM00342">
    <property type="entry name" value="HTH_ARAC"/>
    <property type="match status" value="1"/>
</dbReference>
<dbReference type="InterPro" id="IPR050204">
    <property type="entry name" value="AraC_XylS_family_regulators"/>
</dbReference>
<reference evidence="6" key="1">
    <citation type="submission" date="2023-07" db="EMBL/GenBank/DDBJ databases">
        <title>30 novel species of actinomycetes from the DSMZ collection.</title>
        <authorList>
            <person name="Nouioui I."/>
        </authorList>
    </citation>
    <scope>NUCLEOTIDE SEQUENCE [LARGE SCALE GENOMIC DNA]</scope>
    <source>
        <strain evidence="6">DSM 45834</strain>
    </source>
</reference>
<accession>A0ABU2NE61</accession>
<keyword evidence="1" id="KW-0805">Transcription regulation</keyword>
<dbReference type="Proteomes" id="UP001183202">
    <property type="component" value="Unassembled WGS sequence"/>
</dbReference>
<dbReference type="InterPro" id="IPR046532">
    <property type="entry name" value="DUF6597"/>
</dbReference>
<dbReference type="PROSITE" id="PS01124">
    <property type="entry name" value="HTH_ARAC_FAMILY_2"/>
    <property type="match status" value="1"/>
</dbReference>
<dbReference type="InterPro" id="IPR018060">
    <property type="entry name" value="HTH_AraC"/>
</dbReference>
<keyword evidence="3" id="KW-0804">Transcription</keyword>
<proteinExistence type="predicted"/>
<dbReference type="Pfam" id="PF20240">
    <property type="entry name" value="DUF6597"/>
    <property type="match status" value="1"/>
</dbReference>
<name>A0ABU2NE61_9PSEU</name>
<evidence type="ECO:0000256" key="1">
    <source>
        <dbReference type="ARBA" id="ARBA00023015"/>
    </source>
</evidence>
<dbReference type="EMBL" id="JAVREJ010000012">
    <property type="protein sequence ID" value="MDT0351308.1"/>
    <property type="molecule type" value="Genomic_DNA"/>
</dbReference>